<gene>
    <name evidence="2" type="primary">paaG_7</name>
    <name evidence="2" type="ORF">VVAX_06586</name>
</gene>
<sequence>MSAFEAIRWDRSGPVLTLTLYRPEKMNAMTRAMRRELCEAIDRADADDAVRAIVVTGAGRAFCAGFDLSEGAGAFGAPPAPGDEPDRDGGGVLALRLFACTKPLIAAVNGAAVGIGASMLLPMDVRICASDARFGFVFARRGIVPDACASWFLPRVAGIAKALEWSLGGRVFDAAEAASGGLVSEVCEPGGLLARAQALARDIAENAAPVSVALTRQLMWRMLGESHPMAAHRIESAAIASRGTSADVAEGVASFRDKRPAQFPDRVSDGMPALYPWWTEPQFRA</sequence>
<name>A0A679JM24_VARPD</name>
<organism evidence="2">
    <name type="scientific">Variovorax paradoxus</name>
    <dbReference type="NCBI Taxonomy" id="34073"/>
    <lineage>
        <taxon>Bacteria</taxon>
        <taxon>Pseudomonadati</taxon>
        <taxon>Pseudomonadota</taxon>
        <taxon>Betaproteobacteria</taxon>
        <taxon>Burkholderiales</taxon>
        <taxon>Comamonadaceae</taxon>
        <taxon>Variovorax</taxon>
    </lineage>
</organism>
<dbReference type="EMBL" id="LR743508">
    <property type="protein sequence ID" value="CAA2110340.1"/>
    <property type="molecule type" value="Genomic_DNA"/>
</dbReference>
<dbReference type="NCBIfam" id="NF006109">
    <property type="entry name" value="PRK08260.1"/>
    <property type="match status" value="1"/>
</dbReference>
<dbReference type="Pfam" id="PF00378">
    <property type="entry name" value="ECH_1"/>
    <property type="match status" value="1"/>
</dbReference>
<dbReference type="AlphaFoldDB" id="A0A679JM24"/>
<dbReference type="CDD" id="cd06558">
    <property type="entry name" value="crotonase-like"/>
    <property type="match status" value="1"/>
</dbReference>
<dbReference type="Gene3D" id="1.10.12.10">
    <property type="entry name" value="Lyase 2-enoyl-coa Hydratase, Chain A, domain 2"/>
    <property type="match status" value="1"/>
</dbReference>
<dbReference type="InterPro" id="IPR001753">
    <property type="entry name" value="Enoyl-CoA_hydra/iso"/>
</dbReference>
<dbReference type="EC" id="5.3.3.18" evidence="2"/>
<dbReference type="RefSeq" id="WP_339094788.1">
    <property type="nucleotide sequence ID" value="NZ_LR743508.1"/>
</dbReference>
<reference evidence="2" key="1">
    <citation type="submission" date="2019-12" db="EMBL/GenBank/DDBJ databases">
        <authorList>
            <person name="Cremers G."/>
        </authorList>
    </citation>
    <scope>NUCLEOTIDE SEQUENCE</scope>
    <source>
        <strain evidence="2">Vvax</strain>
    </source>
</reference>
<dbReference type="InterPro" id="IPR029045">
    <property type="entry name" value="ClpP/crotonase-like_dom_sf"/>
</dbReference>
<evidence type="ECO:0000313" key="2">
    <source>
        <dbReference type="EMBL" id="CAA2110340.1"/>
    </source>
</evidence>
<dbReference type="PANTHER" id="PTHR43684:SF4">
    <property type="entry name" value="ENOYL-COA HYDRATASE_ISOMERASE FAMILY PROTEIN (AFU_ORTHOLOGUE AFUA_1G01890)"/>
    <property type="match status" value="1"/>
</dbReference>
<dbReference type="SUPFAM" id="SSF52096">
    <property type="entry name" value="ClpP/crotonase"/>
    <property type="match status" value="1"/>
</dbReference>
<dbReference type="PANTHER" id="PTHR43684">
    <property type="match status" value="1"/>
</dbReference>
<comment type="similarity">
    <text evidence="1">Belongs to the enoyl-CoA hydratase/isomerase family.</text>
</comment>
<dbReference type="Gene3D" id="3.90.226.10">
    <property type="entry name" value="2-enoyl-CoA Hydratase, Chain A, domain 1"/>
    <property type="match status" value="1"/>
</dbReference>
<dbReference type="InterPro" id="IPR051053">
    <property type="entry name" value="ECH/Chromodomain_protein"/>
</dbReference>
<keyword evidence="2" id="KW-0413">Isomerase</keyword>
<accession>A0A679JM24</accession>
<dbReference type="GO" id="GO:0016853">
    <property type="term" value="F:isomerase activity"/>
    <property type="evidence" value="ECO:0007669"/>
    <property type="project" value="UniProtKB-KW"/>
</dbReference>
<proteinExistence type="inferred from homology"/>
<evidence type="ECO:0000256" key="1">
    <source>
        <dbReference type="ARBA" id="ARBA00005254"/>
    </source>
</evidence>
<protein>
    <submittedName>
        <fullName evidence="2">1,2-epoxyphenylacetyl-CoA isomerase</fullName>
        <ecNumber evidence="2">5.3.3.18</ecNumber>
    </submittedName>
</protein>
<dbReference type="InterPro" id="IPR014748">
    <property type="entry name" value="Enoyl-CoA_hydra_C"/>
</dbReference>